<name>A0AAV0LD83_9ROSI</name>
<comment type="caution">
    <text evidence="2">The sequence shown here is derived from an EMBL/GenBank/DDBJ whole genome shotgun (WGS) entry which is preliminary data.</text>
</comment>
<dbReference type="EMBL" id="CAMGYJ010000006">
    <property type="protein sequence ID" value="CAI0432492.1"/>
    <property type="molecule type" value="Genomic_DNA"/>
</dbReference>
<protein>
    <submittedName>
        <fullName evidence="2">Uncharacterized protein</fullName>
    </submittedName>
</protein>
<gene>
    <name evidence="2" type="ORF">LITE_LOCUS23471</name>
</gene>
<feature type="region of interest" description="Disordered" evidence="1">
    <location>
        <begin position="1"/>
        <end position="24"/>
    </location>
</feature>
<feature type="non-terminal residue" evidence="2">
    <location>
        <position position="1"/>
    </location>
</feature>
<accession>A0AAV0LD83</accession>
<dbReference type="Proteomes" id="UP001154282">
    <property type="component" value="Unassembled WGS sequence"/>
</dbReference>
<sequence>LSSHSSPPNPKSTTTPPSNLRLPPPPTSFSIVPVGVFFLFSSLCSPSQFTRSAPAHDSRRRRMSLGMIEDCRERSSRRRSLDYRPGDETSGEIPLCGCGHERICGNPKSGFGFSDSPDLTARHEEAASSSRSRRSPSRFPFAIRNRSTTLPYRPSPVAIVVDGGGGSFPAPAGERNDRPVRSPFSLLWSRQSGFLFGIVFPGSVMVGKDSNFFPLPIFFR</sequence>
<proteinExistence type="predicted"/>
<feature type="non-terminal residue" evidence="2">
    <location>
        <position position="220"/>
    </location>
</feature>
<keyword evidence="3" id="KW-1185">Reference proteome</keyword>
<evidence type="ECO:0000313" key="2">
    <source>
        <dbReference type="EMBL" id="CAI0432492.1"/>
    </source>
</evidence>
<feature type="region of interest" description="Disordered" evidence="1">
    <location>
        <begin position="115"/>
        <end position="139"/>
    </location>
</feature>
<organism evidence="2 3">
    <name type="scientific">Linum tenue</name>
    <dbReference type="NCBI Taxonomy" id="586396"/>
    <lineage>
        <taxon>Eukaryota</taxon>
        <taxon>Viridiplantae</taxon>
        <taxon>Streptophyta</taxon>
        <taxon>Embryophyta</taxon>
        <taxon>Tracheophyta</taxon>
        <taxon>Spermatophyta</taxon>
        <taxon>Magnoliopsida</taxon>
        <taxon>eudicotyledons</taxon>
        <taxon>Gunneridae</taxon>
        <taxon>Pentapetalae</taxon>
        <taxon>rosids</taxon>
        <taxon>fabids</taxon>
        <taxon>Malpighiales</taxon>
        <taxon>Linaceae</taxon>
        <taxon>Linum</taxon>
    </lineage>
</organism>
<reference evidence="2" key="1">
    <citation type="submission" date="2022-08" db="EMBL/GenBank/DDBJ databases">
        <authorList>
            <person name="Gutierrez-Valencia J."/>
        </authorList>
    </citation>
    <scope>NUCLEOTIDE SEQUENCE</scope>
</reference>
<dbReference type="AlphaFoldDB" id="A0AAV0LD83"/>
<evidence type="ECO:0000256" key="1">
    <source>
        <dbReference type="SAM" id="MobiDB-lite"/>
    </source>
</evidence>
<feature type="compositionally biased region" description="Low complexity" evidence="1">
    <location>
        <begin position="1"/>
        <end position="21"/>
    </location>
</feature>
<evidence type="ECO:0000313" key="3">
    <source>
        <dbReference type="Proteomes" id="UP001154282"/>
    </source>
</evidence>